<proteinExistence type="predicted"/>
<organism evidence="1 2">
    <name type="scientific">Blattamonas nauphoetae</name>
    <dbReference type="NCBI Taxonomy" id="2049346"/>
    <lineage>
        <taxon>Eukaryota</taxon>
        <taxon>Metamonada</taxon>
        <taxon>Preaxostyla</taxon>
        <taxon>Oxymonadida</taxon>
        <taxon>Blattamonas</taxon>
    </lineage>
</organism>
<evidence type="ECO:0000313" key="1">
    <source>
        <dbReference type="EMBL" id="KAK2964926.1"/>
    </source>
</evidence>
<accession>A0ABQ9YML8</accession>
<dbReference type="Proteomes" id="UP001281761">
    <property type="component" value="Unassembled WGS sequence"/>
</dbReference>
<gene>
    <name evidence="1" type="ORF">BLNAU_227</name>
</gene>
<keyword evidence="2" id="KW-1185">Reference proteome</keyword>
<name>A0ABQ9YML8_9EUKA</name>
<reference evidence="1 2" key="1">
    <citation type="journal article" date="2022" name="bioRxiv">
        <title>Genomics of Preaxostyla Flagellates Illuminates Evolutionary Transitions and the Path Towards Mitochondrial Loss.</title>
        <authorList>
            <person name="Novak L.V.F."/>
            <person name="Treitli S.C."/>
            <person name="Pyrih J."/>
            <person name="Halakuc P."/>
            <person name="Pipaliya S.V."/>
            <person name="Vacek V."/>
            <person name="Brzon O."/>
            <person name="Soukal P."/>
            <person name="Eme L."/>
            <person name="Dacks J.B."/>
            <person name="Karnkowska A."/>
            <person name="Elias M."/>
            <person name="Hampl V."/>
        </authorList>
    </citation>
    <scope>NUCLEOTIDE SEQUENCE [LARGE SCALE GENOMIC DNA]</scope>
    <source>
        <strain evidence="1">NAU3</strain>
        <tissue evidence="1">Gut</tissue>
    </source>
</reference>
<sequence>MTHTLSFWRCHKGRSPLESPILLQSSVHPTTLTQPSSGTSELSFRGCQRKVKSVQISIAGVKCSSLPRISLLSSKPEQPRSCKQTLFHSLFKTQTNIGNGQDIPIQTYCLRHCIVVWLHP</sequence>
<protein>
    <submittedName>
        <fullName evidence="1">Uncharacterized protein</fullName>
    </submittedName>
</protein>
<dbReference type="EMBL" id="JARBJD010000001">
    <property type="protein sequence ID" value="KAK2964926.1"/>
    <property type="molecule type" value="Genomic_DNA"/>
</dbReference>
<evidence type="ECO:0000313" key="2">
    <source>
        <dbReference type="Proteomes" id="UP001281761"/>
    </source>
</evidence>
<comment type="caution">
    <text evidence="1">The sequence shown here is derived from an EMBL/GenBank/DDBJ whole genome shotgun (WGS) entry which is preliminary data.</text>
</comment>